<dbReference type="GO" id="GO:0015031">
    <property type="term" value="P:protein transport"/>
    <property type="evidence" value="ECO:0007669"/>
    <property type="project" value="UniProtKB-KW"/>
</dbReference>
<organism evidence="3 4">
    <name type="scientific">Lentinula lateritia</name>
    <dbReference type="NCBI Taxonomy" id="40482"/>
    <lineage>
        <taxon>Eukaryota</taxon>
        <taxon>Fungi</taxon>
        <taxon>Dikarya</taxon>
        <taxon>Basidiomycota</taxon>
        <taxon>Agaricomycotina</taxon>
        <taxon>Agaricomycetes</taxon>
        <taxon>Agaricomycetidae</taxon>
        <taxon>Agaricales</taxon>
        <taxon>Marasmiineae</taxon>
        <taxon>Omphalotaceae</taxon>
        <taxon>Lentinula</taxon>
    </lineage>
</organism>
<evidence type="ECO:0000313" key="3">
    <source>
        <dbReference type="EMBL" id="KAJ4465637.1"/>
    </source>
</evidence>
<reference evidence="3" key="1">
    <citation type="submission" date="2022-08" db="EMBL/GenBank/DDBJ databases">
        <authorList>
            <consortium name="DOE Joint Genome Institute"/>
            <person name="Min B."/>
            <person name="Riley R."/>
            <person name="Sierra-Patev S."/>
            <person name="Naranjo-Ortiz M."/>
            <person name="Looney B."/>
            <person name="Konkel Z."/>
            <person name="Slot J.C."/>
            <person name="Sakamoto Y."/>
            <person name="Steenwyk J.L."/>
            <person name="Rokas A."/>
            <person name="Carro J."/>
            <person name="Camarero S."/>
            <person name="Ferreira P."/>
            <person name="Molpeceres G."/>
            <person name="Ruiz-Duenas F.J."/>
            <person name="Serrano A."/>
            <person name="Henrissat B."/>
            <person name="Drula E."/>
            <person name="Hughes K.W."/>
            <person name="Mata J.L."/>
            <person name="Ishikawa N.K."/>
            <person name="Vargas-Isla R."/>
            <person name="Ushijima S."/>
            <person name="Smith C.A."/>
            <person name="Ahrendt S."/>
            <person name="Andreopoulos W."/>
            <person name="He G."/>
            <person name="Labutti K."/>
            <person name="Lipzen A."/>
            <person name="Ng V."/>
            <person name="Sandor L."/>
            <person name="Barry K."/>
            <person name="Martinez A.T."/>
            <person name="Xiao Y."/>
            <person name="Gibbons J.G."/>
            <person name="Terashima K."/>
            <person name="Hibbett D.S."/>
            <person name="Grigoriev I.V."/>
        </authorList>
    </citation>
    <scope>NUCLEOTIDE SEQUENCE</scope>
    <source>
        <strain evidence="3">Sp2 HRB7682 ss15</strain>
    </source>
</reference>
<evidence type="ECO:0000256" key="1">
    <source>
        <dbReference type="RuleBase" id="RU365079"/>
    </source>
</evidence>
<evidence type="ECO:0000313" key="4">
    <source>
        <dbReference type="Proteomes" id="UP001150238"/>
    </source>
</evidence>
<dbReference type="PANTHER" id="PTHR12210">
    <property type="entry name" value="DULLARD PROTEIN PHOSPHATASE"/>
    <property type="match status" value="1"/>
</dbReference>
<dbReference type="EMBL" id="JANVFS010000049">
    <property type="protein sequence ID" value="KAJ4465637.1"/>
    <property type="molecule type" value="Genomic_DNA"/>
</dbReference>
<keyword evidence="1" id="KW-0811">Translocation</keyword>
<keyword evidence="1" id="KW-0496">Mitochondrion</keyword>
<evidence type="ECO:0000259" key="2">
    <source>
        <dbReference type="PROSITE" id="PS50969"/>
    </source>
</evidence>
<gene>
    <name evidence="3" type="ORF">C8J55DRAFT_566112</name>
</gene>
<sequence>MSSNSRLKLSARTDKRNSQSLDPIYTAISSAPSSLISHPASHRKLLVLDLNGTLLFRPKRYTKPAHDAHGSVRLRVIHPRPYITSFREYLFHPQTKIWLDTMVWSSAQPPSVKDMVQRCFGDRHGELKAVWARDTLDLDPIAYHKKSITIKDLNKLWKAFSSHSAKTTLLVDDSTQKARLQPWNHIFVKEYGHAERQSDLSHLWGSSHPDKKKQDDVVPDVSDLFDNLTLSPSMLKTSLAPPPSSDAFDSILLAVIGILDAVKYQDNVSGWLKSGGIVLCGAEGMTGGGGGIIGDRWFDTVHIVNWWANKGRAALAELNIDEVAGLVANK</sequence>
<keyword evidence="1" id="KW-0653">Protein transport</keyword>
<comment type="subcellular location">
    <subcellularLocation>
        <location evidence="1">Mitochondrion inner membrane</location>
        <topology evidence="1">Single-pass membrane protein</topology>
    </subcellularLocation>
</comment>
<dbReference type="InterPro" id="IPR036412">
    <property type="entry name" value="HAD-like_sf"/>
</dbReference>
<dbReference type="InterPro" id="IPR050365">
    <property type="entry name" value="TIM50"/>
</dbReference>
<reference evidence="3" key="2">
    <citation type="journal article" date="2023" name="Proc. Natl. Acad. Sci. U.S.A.">
        <title>A global phylogenomic analysis of the shiitake genus Lentinula.</title>
        <authorList>
            <person name="Sierra-Patev S."/>
            <person name="Min B."/>
            <person name="Naranjo-Ortiz M."/>
            <person name="Looney B."/>
            <person name="Konkel Z."/>
            <person name="Slot J.C."/>
            <person name="Sakamoto Y."/>
            <person name="Steenwyk J.L."/>
            <person name="Rokas A."/>
            <person name="Carro J."/>
            <person name="Camarero S."/>
            <person name="Ferreira P."/>
            <person name="Molpeceres G."/>
            <person name="Ruiz-Duenas F.J."/>
            <person name="Serrano A."/>
            <person name="Henrissat B."/>
            <person name="Drula E."/>
            <person name="Hughes K.W."/>
            <person name="Mata J.L."/>
            <person name="Ishikawa N.K."/>
            <person name="Vargas-Isla R."/>
            <person name="Ushijima S."/>
            <person name="Smith C.A."/>
            <person name="Donoghue J."/>
            <person name="Ahrendt S."/>
            <person name="Andreopoulos W."/>
            <person name="He G."/>
            <person name="LaButti K."/>
            <person name="Lipzen A."/>
            <person name="Ng V."/>
            <person name="Riley R."/>
            <person name="Sandor L."/>
            <person name="Barry K."/>
            <person name="Martinez A.T."/>
            <person name="Xiao Y."/>
            <person name="Gibbons J.G."/>
            <person name="Terashima K."/>
            <person name="Grigoriev I.V."/>
            <person name="Hibbett D."/>
        </authorList>
    </citation>
    <scope>NUCLEOTIDE SEQUENCE</scope>
    <source>
        <strain evidence="3">Sp2 HRB7682 ss15</strain>
    </source>
</reference>
<comment type="subunit">
    <text evidence="1">Component of the TIM23 complex.</text>
</comment>
<dbReference type="Proteomes" id="UP001150238">
    <property type="component" value="Unassembled WGS sequence"/>
</dbReference>
<dbReference type="SMART" id="SM00577">
    <property type="entry name" value="CPDc"/>
    <property type="match status" value="1"/>
</dbReference>
<dbReference type="AlphaFoldDB" id="A0A9W8ZU24"/>
<comment type="function">
    <text evidence="1">Essential component of the TIM23 complex, a complex that mediates the translocation of transit peptide-containing proteins across the mitochondrial inner membrane.</text>
</comment>
<keyword evidence="1" id="KW-0809">Transit peptide</keyword>
<proteinExistence type="inferred from homology"/>
<accession>A0A9W8ZU24</accession>
<protein>
    <recommendedName>
        <fullName evidence="1">Mitochondrial import inner membrane translocase subunit TIM50</fullName>
    </recommendedName>
</protein>
<feature type="domain" description="FCP1 homology" evidence="2">
    <location>
        <begin position="39"/>
        <end position="224"/>
    </location>
</feature>
<keyword evidence="1" id="KW-0813">Transport</keyword>
<comment type="similarity">
    <text evidence="1">Belongs to the TIM50 family.</text>
</comment>
<dbReference type="InterPro" id="IPR004274">
    <property type="entry name" value="FCP1_dom"/>
</dbReference>
<dbReference type="GO" id="GO:0005744">
    <property type="term" value="C:TIM23 mitochondrial import inner membrane translocase complex"/>
    <property type="evidence" value="ECO:0007669"/>
    <property type="project" value="UniProtKB-UniRule"/>
</dbReference>
<dbReference type="Gene3D" id="3.40.50.1000">
    <property type="entry name" value="HAD superfamily/HAD-like"/>
    <property type="match status" value="1"/>
</dbReference>
<dbReference type="InterPro" id="IPR023214">
    <property type="entry name" value="HAD_sf"/>
</dbReference>
<dbReference type="Pfam" id="PF03031">
    <property type="entry name" value="NIF"/>
    <property type="match status" value="1"/>
</dbReference>
<name>A0A9W8ZU24_9AGAR</name>
<dbReference type="SUPFAM" id="SSF56784">
    <property type="entry name" value="HAD-like"/>
    <property type="match status" value="1"/>
</dbReference>
<dbReference type="PROSITE" id="PS50969">
    <property type="entry name" value="FCP1"/>
    <property type="match status" value="1"/>
</dbReference>
<comment type="caution">
    <text evidence="3">The sequence shown here is derived from an EMBL/GenBank/DDBJ whole genome shotgun (WGS) entry which is preliminary data.</text>
</comment>